<protein>
    <submittedName>
        <fullName evidence="2">Uncharacterized protein</fullName>
    </submittedName>
</protein>
<reference evidence="2" key="1">
    <citation type="submission" date="2015-02" db="EMBL/GenBank/DDBJ databases">
        <title>Genome Assembly of Bacillaceae bacterium MTCC 8252.</title>
        <authorList>
            <person name="Verma A."/>
            <person name="Khatri I."/>
            <person name="Mual P."/>
            <person name="Subramanian S."/>
            <person name="Krishnamurthi S."/>
        </authorList>
    </citation>
    <scope>NUCLEOTIDE SEQUENCE [LARGE SCALE GENOMIC DNA]</scope>
    <source>
        <strain evidence="2">MTCC 8252</strain>
    </source>
</reference>
<keyword evidence="1" id="KW-1133">Transmembrane helix</keyword>
<comment type="caution">
    <text evidence="2">The sequence shown here is derived from an EMBL/GenBank/DDBJ whole genome shotgun (WGS) entry which is preliminary data.</text>
</comment>
<dbReference type="EMBL" id="JWIR02000012">
    <property type="protein sequence ID" value="KKB42477.1"/>
    <property type="molecule type" value="Genomic_DNA"/>
</dbReference>
<keyword evidence="1" id="KW-0812">Transmembrane</keyword>
<keyword evidence="1" id="KW-0472">Membrane</keyword>
<evidence type="ECO:0000256" key="1">
    <source>
        <dbReference type="SAM" id="Phobius"/>
    </source>
</evidence>
<dbReference type="AlphaFoldDB" id="A0A0F5IBC3"/>
<dbReference type="RefSeq" id="WP_039232448.1">
    <property type="nucleotide sequence ID" value="NZ_JWIQ02000004.1"/>
</dbReference>
<accession>A0A0F5IBC3</accession>
<accession>A0A0F5I0M7</accession>
<proteinExistence type="predicted"/>
<name>A0A0F5IBC3_BACTR</name>
<evidence type="ECO:0000313" key="2">
    <source>
        <dbReference type="EMBL" id="KKB42477.1"/>
    </source>
</evidence>
<organism evidence="2 3">
    <name type="scientific">Bacillus thermotolerans</name>
    <name type="common">Quasibacillus thermotolerans</name>
    <dbReference type="NCBI Taxonomy" id="1221996"/>
    <lineage>
        <taxon>Bacteria</taxon>
        <taxon>Bacillati</taxon>
        <taxon>Bacillota</taxon>
        <taxon>Bacilli</taxon>
        <taxon>Bacillales</taxon>
        <taxon>Bacillaceae</taxon>
        <taxon>Bacillus</taxon>
    </lineage>
</organism>
<feature type="transmembrane region" description="Helical" evidence="1">
    <location>
        <begin position="12"/>
        <end position="32"/>
    </location>
</feature>
<evidence type="ECO:0000313" key="3">
    <source>
        <dbReference type="Proteomes" id="UP000031563"/>
    </source>
</evidence>
<dbReference type="OrthoDB" id="2942457at2"/>
<sequence>MEKKGHAFSVSVLKWAAFICLGLLVCIGSSLYSSYKEQMNQTAYAEQMGKAYEKMSKNIQEAEQLVSDYIEGKDSSVSSRHLHAVKELEKEAEECLLMMDQLSDPPSGMKEAYALLLDAHIAYKQYVQLALHPQELSNDWMDKERRLKAELNSHLKLVKQRVAQR</sequence>
<gene>
    <name evidence="2" type="ORF">QY95_00326</name>
</gene>
<keyword evidence="3" id="KW-1185">Reference proteome</keyword>
<dbReference type="Proteomes" id="UP000031563">
    <property type="component" value="Unassembled WGS sequence"/>
</dbReference>